<reference evidence="3" key="1">
    <citation type="submission" date="2020-11" db="EMBL/GenBank/DDBJ databases">
        <authorList>
            <person name="Whiteford S."/>
        </authorList>
    </citation>
    <scope>NUCLEOTIDE SEQUENCE</scope>
</reference>
<dbReference type="InterPro" id="IPR037593">
    <property type="entry name" value="MIOS/Sea4"/>
</dbReference>
<organism evidence="3 4">
    <name type="scientific">Plutella xylostella</name>
    <name type="common">Diamondback moth</name>
    <name type="synonym">Plutella maculipennis</name>
    <dbReference type="NCBI Taxonomy" id="51655"/>
    <lineage>
        <taxon>Eukaryota</taxon>
        <taxon>Metazoa</taxon>
        <taxon>Ecdysozoa</taxon>
        <taxon>Arthropoda</taxon>
        <taxon>Hexapoda</taxon>
        <taxon>Insecta</taxon>
        <taxon>Pterygota</taxon>
        <taxon>Neoptera</taxon>
        <taxon>Endopterygota</taxon>
        <taxon>Lepidoptera</taxon>
        <taxon>Glossata</taxon>
        <taxon>Ditrysia</taxon>
        <taxon>Yponomeutoidea</taxon>
        <taxon>Plutellidae</taxon>
        <taxon>Plutella</taxon>
    </lineage>
</organism>
<dbReference type="GO" id="GO:1904263">
    <property type="term" value="P:positive regulation of TORC1 signaling"/>
    <property type="evidence" value="ECO:0007669"/>
    <property type="project" value="TreeGrafter"/>
</dbReference>
<dbReference type="PANTHER" id="PTHR16453">
    <property type="entry name" value="WD40 DOMAIN-CONTAINING PROTEIN MIO FAMILY MEMBER"/>
    <property type="match status" value="1"/>
</dbReference>
<evidence type="ECO:0000256" key="1">
    <source>
        <dbReference type="SAM" id="MobiDB-lite"/>
    </source>
</evidence>
<feature type="compositionally biased region" description="Pro residues" evidence="1">
    <location>
        <begin position="36"/>
        <end position="47"/>
    </location>
</feature>
<dbReference type="Pfam" id="PF17034">
    <property type="entry name" value="zinc_ribbon_16"/>
    <property type="match status" value="1"/>
</dbReference>
<dbReference type="GO" id="GO:0034198">
    <property type="term" value="P:cellular response to amino acid starvation"/>
    <property type="evidence" value="ECO:0007669"/>
    <property type="project" value="TreeGrafter"/>
</dbReference>
<keyword evidence="4" id="KW-1185">Reference proteome</keyword>
<dbReference type="PANTHER" id="PTHR16453:SF9">
    <property type="entry name" value="GATOR COMPLEX PROTEIN MIOS"/>
    <property type="match status" value="1"/>
</dbReference>
<dbReference type="InterPro" id="IPR031488">
    <property type="entry name" value="Zn_ribbon_mio"/>
</dbReference>
<accession>A0A8S4G844</accession>
<dbReference type="GO" id="GO:0005737">
    <property type="term" value="C:cytoplasm"/>
    <property type="evidence" value="ECO:0007669"/>
    <property type="project" value="TreeGrafter"/>
</dbReference>
<feature type="compositionally biased region" description="Basic residues" evidence="1">
    <location>
        <begin position="14"/>
        <end position="27"/>
    </location>
</feature>
<sequence length="329" mass="35682">MDAVLVSVPLPPPRARRRRPRPARRYGGRAGECTPAPRPPPPPPRRPPPWTLCCPLLLTILFCGPPALPRRQAGWQGRHNETEMRLEDRVAFACMYLCDTRLQQYLRGLGAALADPPALSGLLLTGMSPAGVSLIQRWVDATGDVQSAALLAARCLPPAARRADPARHWLAEYRSLLESWKLWYPRCALDTFARAGDDPAAPDQLGGKRQVCVACSYCGKSVAAPPAHARPRPSVARLPPPTANMKQISSCPHCRKPLPRCGVCSLHVGTAAGGAGGAGAHFAGWFTWCVACRHTGHATHLMEWFKTHTECPVSSCTCRCSTLDPPDRP</sequence>
<feature type="domain" description="GATOR2 complex protein MIO zinc-ribbon like" evidence="2">
    <location>
        <begin position="215"/>
        <end position="321"/>
    </location>
</feature>
<dbReference type="Proteomes" id="UP000653454">
    <property type="component" value="Unassembled WGS sequence"/>
</dbReference>
<proteinExistence type="predicted"/>
<gene>
    <name evidence="3" type="ORF">PLXY2_LOCUS15110</name>
</gene>
<dbReference type="AlphaFoldDB" id="A0A8S4G844"/>
<evidence type="ECO:0000313" key="3">
    <source>
        <dbReference type="EMBL" id="CAG9136836.1"/>
    </source>
</evidence>
<evidence type="ECO:0000313" key="4">
    <source>
        <dbReference type="Proteomes" id="UP000653454"/>
    </source>
</evidence>
<dbReference type="EMBL" id="CAJHNJ030000164">
    <property type="protein sequence ID" value="CAG9136836.1"/>
    <property type="molecule type" value="Genomic_DNA"/>
</dbReference>
<evidence type="ECO:0000259" key="2">
    <source>
        <dbReference type="Pfam" id="PF17034"/>
    </source>
</evidence>
<dbReference type="CDD" id="cd16691">
    <property type="entry name" value="mRING-H2-C3H3C2_Mio"/>
    <property type="match status" value="1"/>
</dbReference>
<name>A0A8S4G844_PLUXY</name>
<comment type="caution">
    <text evidence="3">The sequence shown here is derived from an EMBL/GenBank/DDBJ whole genome shotgun (WGS) entry which is preliminary data.</text>
</comment>
<protein>
    <submittedName>
        <fullName evidence="3">(diamondback moth) hypothetical protein</fullName>
    </submittedName>
</protein>
<feature type="region of interest" description="Disordered" evidence="1">
    <location>
        <begin position="1"/>
        <end position="47"/>
    </location>
</feature>